<feature type="compositionally biased region" description="Polar residues" evidence="1">
    <location>
        <begin position="1027"/>
        <end position="1043"/>
    </location>
</feature>
<feature type="compositionally biased region" description="Polar residues" evidence="1">
    <location>
        <begin position="1289"/>
        <end position="1308"/>
    </location>
</feature>
<feature type="region of interest" description="Disordered" evidence="1">
    <location>
        <begin position="1000"/>
        <end position="1043"/>
    </location>
</feature>
<name>A0A6A3ALZ6_HIBSY</name>
<feature type="region of interest" description="Disordered" evidence="1">
    <location>
        <begin position="587"/>
        <end position="637"/>
    </location>
</feature>
<organism evidence="2 3">
    <name type="scientific">Hibiscus syriacus</name>
    <name type="common">Rose of Sharon</name>
    <dbReference type="NCBI Taxonomy" id="106335"/>
    <lineage>
        <taxon>Eukaryota</taxon>
        <taxon>Viridiplantae</taxon>
        <taxon>Streptophyta</taxon>
        <taxon>Embryophyta</taxon>
        <taxon>Tracheophyta</taxon>
        <taxon>Spermatophyta</taxon>
        <taxon>Magnoliopsida</taxon>
        <taxon>eudicotyledons</taxon>
        <taxon>Gunneridae</taxon>
        <taxon>Pentapetalae</taxon>
        <taxon>rosids</taxon>
        <taxon>malvids</taxon>
        <taxon>Malvales</taxon>
        <taxon>Malvaceae</taxon>
        <taxon>Malvoideae</taxon>
        <taxon>Hibiscus</taxon>
    </lineage>
</organism>
<comment type="caution">
    <text evidence="2">The sequence shown here is derived from an EMBL/GenBank/DDBJ whole genome shotgun (WGS) entry which is preliminary data.</text>
</comment>
<evidence type="ECO:0000313" key="2">
    <source>
        <dbReference type="EMBL" id="KAE8705634.1"/>
    </source>
</evidence>
<dbReference type="Proteomes" id="UP000436088">
    <property type="component" value="Unassembled WGS sequence"/>
</dbReference>
<keyword evidence="2" id="KW-0813">Transport</keyword>
<sequence length="1350" mass="150603">MYEVEFFSHFLQSKLKKEGSGERLSANGKLVNKSNNPFLRHQKSVRRNARKEVVEWDGKNREEKDVFSSKTDFLEEDSELIFDRLGISSVEHGDCSHYDGIGTDRALGDPYTVFVNKTSKPRSAWGDTFQGSLGTGPGDGGVDGKLVVKKPEEACEASNRAKQGDQKNYMDLGLTEFEREKRLQNLITKRRTKRLFRMAIEKSLMGIHNAPPAQLAAIRIDKHNNSGVSSNLDEDESPMPGSAPPVFLPKRNSFDLRHESFHRGPWFPYPTTQNPNDAEFNLYYSDEKRLVEGKSGHHRLSSSGVENDIAIVEQEERNHNEAINLSKERKEQIIESLNNRTEIEEKIEKPHELEPGLDSGSEVRMETDSIRNNDSCYSSSSENTEPVLDQTIKTSRIRNDHVQRTLKLAIPPKGRAMNRLSFDSSPSPSERRKKDFNSFYIRRQCHTPTFSIASDLQVEVSEVGSPPLTTDGTVSSGDGDSVMYDEDVDRDINSENEEPWGGRFNLSKEEVNRERLGELNDIIEEESVEVASISPSDHEAKKSLNGTSSPSSGIDITENGASHPTYINCEAHQCSGKCRHGNLETSYEATSTKESGKEVEESQPSKYIEEDTRTLTEHNTRDTPSTVRSRGNLKSVPDTKVDQDAAENNILERRLRDSIARALNRRLMLEKVSVSSSSSPRSVLQKNILASPVPISGGGRQMQRSLSHYVREDRVRSNLAYEQAHENLTANMPCVAHELVENSMNQLTRNRSLGTLEAHEFKYRNKFIGMENMLLHFLSTFAIFFCALSPLGPGESNLSSTENLEGRLEKIYYDIRIEPSKSDYPKVMMGPWNIIEESNTVININNSEGIGKEKGGELTANEGESLFLIRPEDISGSEKSNEQEVDMNETETIESDYTRIVGSEKESESILLVKPKDISEPEKSNEQEADMNETETIEYTSIVESAKERENSAAKVDRICKANEPVVDNVTNKEIKNEVLEREGALQILGKLEAVIETSNTTEETSAGSVEDIEQESKRLAKAEANAGQSTSAGETNSLNNINNDAKMQNLTGQEGFMDTSESGEDDLKVIESVLRVDSITKGVSIDHDISVKVSKLMESEVKAAKMIKHDTRIDPSESEKDNAKSDDTETMELTNYLRKIIKEGNIFTTISDLEVIDKEGEKFTANKGGSRFSIRQEGIEGFERLNEMEADVKKPEAIENDYTSIVETAIERQNSAAEVDRICKANESVADNVTNKEIKEDVLEREGALRILGRLESFIEPSNITGETSEGSVEDTEHKSKRLAEAEANSSLSTSAGETNSSNNIKNGQEIQNMTLQEGMEDASQSMEGNLNSIDNIPIVDNITHGTSI</sequence>
<proteinExistence type="predicted"/>
<dbReference type="PANTHER" id="PTHR33870:SF32">
    <property type="match status" value="1"/>
</dbReference>
<evidence type="ECO:0000256" key="1">
    <source>
        <dbReference type="SAM" id="MobiDB-lite"/>
    </source>
</evidence>
<feature type="compositionally biased region" description="Polar residues" evidence="1">
    <location>
        <begin position="544"/>
        <end position="559"/>
    </location>
</feature>
<evidence type="ECO:0000313" key="3">
    <source>
        <dbReference type="Proteomes" id="UP000436088"/>
    </source>
</evidence>
<feature type="compositionally biased region" description="Polar residues" evidence="1">
    <location>
        <begin position="1263"/>
        <end position="1272"/>
    </location>
</feature>
<keyword evidence="2" id="KW-0762">Sugar transport</keyword>
<protein>
    <submittedName>
        <fullName evidence="2">Sugar transporter 2</fullName>
    </submittedName>
</protein>
<gene>
    <name evidence="2" type="ORF">F3Y22_tig00110419pilonHSYRG00095</name>
</gene>
<dbReference type="EMBL" id="VEPZ02000980">
    <property type="protein sequence ID" value="KAE8705634.1"/>
    <property type="molecule type" value="Genomic_DNA"/>
</dbReference>
<dbReference type="PANTHER" id="PTHR33870">
    <property type="entry name" value="CARDIOMYOPATHY-ASSOCIATED PROTEIN"/>
    <property type="match status" value="1"/>
</dbReference>
<feature type="compositionally biased region" description="Basic and acidic residues" evidence="1">
    <location>
        <begin position="607"/>
        <end position="621"/>
    </location>
</feature>
<feature type="region of interest" description="Disordered" evidence="1">
    <location>
        <begin position="1263"/>
        <end position="1308"/>
    </location>
</feature>
<feature type="compositionally biased region" description="Basic and acidic residues" evidence="1">
    <location>
        <begin position="1276"/>
        <end position="1286"/>
    </location>
</feature>
<keyword evidence="3" id="KW-1185">Reference proteome</keyword>
<feature type="region of interest" description="Disordered" evidence="1">
    <location>
        <begin position="530"/>
        <end position="559"/>
    </location>
</feature>
<reference evidence="2" key="1">
    <citation type="submission" date="2019-09" db="EMBL/GenBank/DDBJ databases">
        <title>Draft genome information of white flower Hibiscus syriacus.</title>
        <authorList>
            <person name="Kim Y.-M."/>
        </authorList>
    </citation>
    <scope>NUCLEOTIDE SEQUENCE [LARGE SCALE GENOMIC DNA]</scope>
    <source>
        <strain evidence="2">YM2019G1</strain>
    </source>
</reference>
<accession>A0A6A3ALZ6</accession>